<dbReference type="InterPro" id="IPR029069">
    <property type="entry name" value="HotDog_dom_sf"/>
</dbReference>
<proteinExistence type="predicted"/>
<reference evidence="3 4" key="1">
    <citation type="submission" date="2016-10" db="EMBL/GenBank/DDBJ databases">
        <authorList>
            <person name="de Groot N.N."/>
        </authorList>
    </citation>
    <scope>NUCLEOTIDE SEQUENCE [LARGE SCALE GENOMIC DNA]</scope>
    <source>
        <strain evidence="3 4">CGMCC 1.9167</strain>
    </source>
</reference>
<dbReference type="Gene3D" id="3.10.129.10">
    <property type="entry name" value="Hotdog Thioesterase"/>
    <property type="match status" value="1"/>
</dbReference>
<dbReference type="Pfam" id="PF01575">
    <property type="entry name" value="MaoC_dehydratas"/>
    <property type="match status" value="1"/>
</dbReference>
<gene>
    <name evidence="3" type="ORF">SAMN05216203_2236</name>
</gene>
<dbReference type="SUPFAM" id="SSF54637">
    <property type="entry name" value="Thioesterase/thiol ester dehydrase-isomerase"/>
    <property type="match status" value="1"/>
</dbReference>
<dbReference type="PANTHER" id="PTHR43437">
    <property type="entry name" value="HYDROXYACYL-THIOESTER DEHYDRATASE TYPE 2, MITOCHONDRIAL-RELATED"/>
    <property type="match status" value="1"/>
</dbReference>
<evidence type="ECO:0000313" key="4">
    <source>
        <dbReference type="Proteomes" id="UP000198644"/>
    </source>
</evidence>
<dbReference type="AlphaFoldDB" id="A0A1I6IFQ7"/>
<evidence type="ECO:0000256" key="1">
    <source>
        <dbReference type="ARBA" id="ARBA00023239"/>
    </source>
</evidence>
<evidence type="ECO:0000313" key="3">
    <source>
        <dbReference type="EMBL" id="SFR65605.1"/>
    </source>
</evidence>
<dbReference type="STRING" id="650891.SAMN05216203_2236"/>
<dbReference type="InterPro" id="IPR003965">
    <property type="entry name" value="Fatty_acid_synthase"/>
</dbReference>
<dbReference type="CDD" id="cd03449">
    <property type="entry name" value="R_hydratase"/>
    <property type="match status" value="1"/>
</dbReference>
<dbReference type="RefSeq" id="WP_092012225.1">
    <property type="nucleotide sequence ID" value="NZ_FOYW01000001.1"/>
</dbReference>
<keyword evidence="4" id="KW-1185">Reference proteome</keyword>
<feature type="domain" description="MaoC-like" evidence="2">
    <location>
        <begin position="18"/>
        <end position="119"/>
    </location>
</feature>
<organism evidence="3 4">
    <name type="scientific">Marinobacter daqiaonensis</name>
    <dbReference type="NCBI Taxonomy" id="650891"/>
    <lineage>
        <taxon>Bacteria</taxon>
        <taxon>Pseudomonadati</taxon>
        <taxon>Pseudomonadota</taxon>
        <taxon>Gammaproteobacteria</taxon>
        <taxon>Pseudomonadales</taxon>
        <taxon>Marinobacteraceae</taxon>
        <taxon>Marinobacter</taxon>
    </lineage>
</organism>
<dbReference type="InterPro" id="IPR050965">
    <property type="entry name" value="UPF0336/Enoyl-CoA_hydratase"/>
</dbReference>
<dbReference type="OrthoDB" id="9774179at2"/>
<name>A0A1I6IFQ7_9GAMM</name>
<dbReference type="Proteomes" id="UP000198644">
    <property type="component" value="Unassembled WGS sequence"/>
</dbReference>
<accession>A0A1I6IFQ7</accession>
<dbReference type="PRINTS" id="PR01483">
    <property type="entry name" value="FASYNTHASE"/>
</dbReference>
<dbReference type="FunFam" id="3.10.129.10:FF:000042">
    <property type="entry name" value="MaoC domain protein dehydratase"/>
    <property type="match status" value="1"/>
</dbReference>
<dbReference type="GO" id="GO:0005835">
    <property type="term" value="C:fatty acid synthase complex"/>
    <property type="evidence" value="ECO:0007669"/>
    <property type="project" value="InterPro"/>
</dbReference>
<dbReference type="InterPro" id="IPR002539">
    <property type="entry name" value="MaoC-like_dom"/>
</dbReference>
<dbReference type="GO" id="GO:0019171">
    <property type="term" value="F:(3R)-hydroxyacyl-[acyl-carrier-protein] dehydratase activity"/>
    <property type="evidence" value="ECO:0007669"/>
    <property type="project" value="TreeGrafter"/>
</dbReference>
<sequence>MSDLHGHYLEDLTVGMSASYAKTITEADVILFAGITGDDNPVHLNAEFAAETPFKERIVHGMFSAGLISTVLGTRLPGPGAIYVDQELRFKAPVLIGDTVTATATVEEIDERRRRVKLKTVCTVRGKVVAEGYATNMVDRRPQS</sequence>
<keyword evidence="1" id="KW-0456">Lyase</keyword>
<dbReference type="EMBL" id="FOYW01000001">
    <property type="protein sequence ID" value="SFR65605.1"/>
    <property type="molecule type" value="Genomic_DNA"/>
</dbReference>
<dbReference type="PANTHER" id="PTHR43437:SF3">
    <property type="entry name" value="HYDROXYACYL-THIOESTER DEHYDRATASE TYPE 2, MITOCHONDRIAL"/>
    <property type="match status" value="1"/>
</dbReference>
<protein>
    <submittedName>
        <fullName evidence="3">3-hydroxybutyryl-CoA dehydratase</fullName>
    </submittedName>
</protein>
<evidence type="ECO:0000259" key="2">
    <source>
        <dbReference type="Pfam" id="PF01575"/>
    </source>
</evidence>
<dbReference type="GO" id="GO:0004312">
    <property type="term" value="F:fatty acid synthase activity"/>
    <property type="evidence" value="ECO:0007669"/>
    <property type="project" value="InterPro"/>
</dbReference>
<dbReference type="GO" id="GO:0006633">
    <property type="term" value="P:fatty acid biosynthetic process"/>
    <property type="evidence" value="ECO:0007669"/>
    <property type="project" value="InterPro"/>
</dbReference>